<dbReference type="OrthoDB" id="8481147at2"/>
<keyword evidence="4 6" id="KW-0067">ATP-binding</keyword>
<gene>
    <name evidence="6" type="ORF">SAMN05216184_10419</name>
</gene>
<dbReference type="GO" id="GO:0055085">
    <property type="term" value="P:transmembrane transport"/>
    <property type="evidence" value="ECO:0007669"/>
    <property type="project" value="UniProtKB-ARBA"/>
</dbReference>
<dbReference type="PANTHER" id="PTHR43776">
    <property type="entry name" value="TRANSPORT ATP-BINDING PROTEIN"/>
    <property type="match status" value="1"/>
</dbReference>
<dbReference type="PROSITE" id="PS00211">
    <property type="entry name" value="ABC_TRANSPORTER_1"/>
    <property type="match status" value="1"/>
</dbReference>
<feature type="domain" description="ABC transporter" evidence="5">
    <location>
        <begin position="11"/>
        <end position="258"/>
    </location>
</feature>
<dbReference type="EMBL" id="UETB01000004">
    <property type="protein sequence ID" value="SSA40105.1"/>
    <property type="molecule type" value="Genomic_DNA"/>
</dbReference>
<dbReference type="Gene3D" id="3.40.50.300">
    <property type="entry name" value="P-loop containing nucleotide triphosphate hydrolases"/>
    <property type="match status" value="1"/>
</dbReference>
<dbReference type="PROSITE" id="PS50893">
    <property type="entry name" value="ABC_TRANSPORTER_2"/>
    <property type="match status" value="1"/>
</dbReference>
<protein>
    <submittedName>
        <fullName evidence="6">Peptide/nickel transport system ATP-binding protein</fullName>
    </submittedName>
</protein>
<keyword evidence="7" id="KW-1185">Reference proteome</keyword>
<name>A0A2Y9A766_9MICO</name>
<dbReference type="PANTHER" id="PTHR43776:SF7">
    <property type="entry name" value="D,D-DIPEPTIDE TRANSPORT ATP-BINDING PROTEIN DDPF-RELATED"/>
    <property type="match status" value="1"/>
</dbReference>
<dbReference type="AlphaFoldDB" id="A0A2Y9A766"/>
<sequence>MSQTTTPVIELRDVRVVYSARTGTLFTPVEVNAVDGVSLSVMPGRTLGIVGESGSGKTTTARILLGLEQPTSGEVWFKGHLTGRRNARQRKDIGRVVSAVFQDPATALNPRMVIRDALRDPLDVHGIGSGTERAAKVRELIELVGLPASALDMLPTQLSGGQRQRVAIARALVLDPDVIVADEPTSALDVSVRAQILNLLADIKSELGLAMVFISHDIQTVRYVSDDIAVMNRGRLVELGPAEEVFTNPEDAYTRTLLGAAPSLLAG</sequence>
<dbReference type="RefSeq" id="WP_110851963.1">
    <property type="nucleotide sequence ID" value="NZ_QKLZ01000004.1"/>
</dbReference>
<dbReference type="InterPro" id="IPR050319">
    <property type="entry name" value="ABC_transp_ATP-bind"/>
</dbReference>
<evidence type="ECO:0000313" key="6">
    <source>
        <dbReference type="EMBL" id="SSA40105.1"/>
    </source>
</evidence>
<dbReference type="GO" id="GO:0016887">
    <property type="term" value="F:ATP hydrolysis activity"/>
    <property type="evidence" value="ECO:0007669"/>
    <property type="project" value="InterPro"/>
</dbReference>
<keyword evidence="3" id="KW-0547">Nucleotide-binding</keyword>
<dbReference type="InterPro" id="IPR003439">
    <property type="entry name" value="ABC_transporter-like_ATP-bd"/>
</dbReference>
<dbReference type="Proteomes" id="UP000250222">
    <property type="component" value="Unassembled WGS sequence"/>
</dbReference>
<accession>A0A2Y9A766</accession>
<evidence type="ECO:0000259" key="5">
    <source>
        <dbReference type="PROSITE" id="PS50893"/>
    </source>
</evidence>
<keyword evidence="2" id="KW-0813">Transport</keyword>
<proteinExistence type="inferred from homology"/>
<dbReference type="CDD" id="cd03257">
    <property type="entry name" value="ABC_NikE_OppD_transporters"/>
    <property type="match status" value="1"/>
</dbReference>
<reference evidence="6 7" key="1">
    <citation type="submission" date="2016-10" db="EMBL/GenBank/DDBJ databases">
        <authorList>
            <person name="Cai Z."/>
        </authorList>
    </citation>
    <scope>NUCLEOTIDE SEQUENCE [LARGE SCALE GENOMIC DNA]</scope>
    <source>
        <strain evidence="6 7">CGMCC 1.10826</strain>
    </source>
</reference>
<dbReference type="InterPro" id="IPR003593">
    <property type="entry name" value="AAA+_ATPase"/>
</dbReference>
<dbReference type="SMART" id="SM00382">
    <property type="entry name" value="AAA"/>
    <property type="match status" value="1"/>
</dbReference>
<evidence type="ECO:0000256" key="2">
    <source>
        <dbReference type="ARBA" id="ARBA00022448"/>
    </source>
</evidence>
<evidence type="ECO:0000313" key="7">
    <source>
        <dbReference type="Proteomes" id="UP000250222"/>
    </source>
</evidence>
<evidence type="ECO:0000256" key="1">
    <source>
        <dbReference type="ARBA" id="ARBA00005417"/>
    </source>
</evidence>
<evidence type="ECO:0000256" key="4">
    <source>
        <dbReference type="ARBA" id="ARBA00022840"/>
    </source>
</evidence>
<dbReference type="SUPFAM" id="SSF52540">
    <property type="entry name" value="P-loop containing nucleoside triphosphate hydrolases"/>
    <property type="match status" value="1"/>
</dbReference>
<dbReference type="InterPro" id="IPR017871">
    <property type="entry name" value="ABC_transporter-like_CS"/>
</dbReference>
<dbReference type="GO" id="GO:0005524">
    <property type="term" value="F:ATP binding"/>
    <property type="evidence" value="ECO:0007669"/>
    <property type="project" value="UniProtKB-KW"/>
</dbReference>
<comment type="similarity">
    <text evidence="1">Belongs to the ABC transporter superfamily.</text>
</comment>
<dbReference type="Pfam" id="PF00005">
    <property type="entry name" value="ABC_tran"/>
    <property type="match status" value="1"/>
</dbReference>
<organism evidence="6 7">
    <name type="scientific">Georgenia satyanarayanai</name>
    <dbReference type="NCBI Taxonomy" id="860221"/>
    <lineage>
        <taxon>Bacteria</taxon>
        <taxon>Bacillati</taxon>
        <taxon>Actinomycetota</taxon>
        <taxon>Actinomycetes</taxon>
        <taxon>Micrococcales</taxon>
        <taxon>Bogoriellaceae</taxon>
        <taxon>Georgenia</taxon>
    </lineage>
</organism>
<evidence type="ECO:0000256" key="3">
    <source>
        <dbReference type="ARBA" id="ARBA00022741"/>
    </source>
</evidence>
<dbReference type="InterPro" id="IPR027417">
    <property type="entry name" value="P-loop_NTPase"/>
</dbReference>